<keyword evidence="2" id="KW-0808">Transferase</keyword>
<evidence type="ECO:0000256" key="1">
    <source>
        <dbReference type="ARBA" id="ARBA00022603"/>
    </source>
</evidence>
<proteinExistence type="predicted"/>
<keyword evidence="5" id="KW-1185">Reference proteome</keyword>
<keyword evidence="1 4" id="KW-0489">Methyltransferase</keyword>
<accession>A0ABW6IBD0</accession>
<evidence type="ECO:0000313" key="4">
    <source>
        <dbReference type="EMBL" id="MFE4105451.1"/>
    </source>
</evidence>
<dbReference type="RefSeq" id="WP_377962026.1">
    <property type="nucleotide sequence ID" value="NZ_JBHZOL010000023.1"/>
</dbReference>
<evidence type="ECO:0000259" key="3">
    <source>
        <dbReference type="Pfam" id="PF13649"/>
    </source>
</evidence>
<sequence>MADFERSPKAYYSQTLNQKKTWYAAVAAAYDKARPPYPPALIQQALALAQLSAGDRILELGCGPATATTAFAALGMTMVCLEPSPPTYALAQQNCAPYPAVSLLNTTFEEWSVDSAGFEAVLAANAFHWIAPDIRHAKSAQALKAQGALILLWNLPPQLPSAIGQQLQPIYQAHSPELAFPESFQARVENIRQLGQAAVHSGYFQHLKAEQQICQAFYSVDDYLLLLSTLSPYIALPAEQRQALFADLKAALEKSWGDRLPVSYLSALQVLHKADC</sequence>
<dbReference type="SUPFAM" id="SSF53335">
    <property type="entry name" value="S-adenosyl-L-methionine-dependent methyltransferases"/>
    <property type="match status" value="1"/>
</dbReference>
<dbReference type="InterPro" id="IPR029063">
    <property type="entry name" value="SAM-dependent_MTases_sf"/>
</dbReference>
<dbReference type="PANTHER" id="PTHR44942:SF4">
    <property type="entry name" value="METHYLTRANSFERASE TYPE 11 DOMAIN-CONTAINING PROTEIN"/>
    <property type="match status" value="1"/>
</dbReference>
<feature type="domain" description="Methyltransferase" evidence="3">
    <location>
        <begin position="57"/>
        <end position="145"/>
    </location>
</feature>
<dbReference type="PANTHER" id="PTHR44942">
    <property type="entry name" value="METHYLTRANSF_11 DOMAIN-CONTAINING PROTEIN"/>
    <property type="match status" value="1"/>
</dbReference>
<comment type="caution">
    <text evidence="4">The sequence shown here is derived from an EMBL/GenBank/DDBJ whole genome shotgun (WGS) entry which is preliminary data.</text>
</comment>
<dbReference type="CDD" id="cd02440">
    <property type="entry name" value="AdoMet_MTases"/>
    <property type="match status" value="1"/>
</dbReference>
<reference evidence="4 5" key="1">
    <citation type="submission" date="2024-10" db="EMBL/GenBank/DDBJ databases">
        <authorList>
            <person name="Ratan Roy A."/>
            <person name="Morales Sandoval P.H."/>
            <person name="De Los Santos Villalobos S."/>
            <person name="Chakraborty S."/>
            <person name="Mukherjee J."/>
        </authorList>
    </citation>
    <scope>NUCLEOTIDE SEQUENCE [LARGE SCALE GENOMIC DNA]</scope>
    <source>
        <strain evidence="4 5">S1</strain>
    </source>
</reference>
<organism evidence="4 5">
    <name type="scientific">Almyronema epifaneia S1</name>
    <dbReference type="NCBI Taxonomy" id="2991925"/>
    <lineage>
        <taxon>Bacteria</taxon>
        <taxon>Bacillati</taxon>
        <taxon>Cyanobacteriota</taxon>
        <taxon>Cyanophyceae</taxon>
        <taxon>Nodosilineales</taxon>
        <taxon>Nodosilineaceae</taxon>
        <taxon>Almyronema</taxon>
        <taxon>Almyronema epifaneia</taxon>
    </lineage>
</organism>
<dbReference type="Proteomes" id="UP001600165">
    <property type="component" value="Unassembled WGS sequence"/>
</dbReference>
<dbReference type="InterPro" id="IPR041698">
    <property type="entry name" value="Methyltransf_25"/>
</dbReference>
<dbReference type="Pfam" id="PF13649">
    <property type="entry name" value="Methyltransf_25"/>
    <property type="match status" value="1"/>
</dbReference>
<evidence type="ECO:0000313" key="5">
    <source>
        <dbReference type="Proteomes" id="UP001600165"/>
    </source>
</evidence>
<dbReference type="Gene3D" id="3.40.50.150">
    <property type="entry name" value="Vaccinia Virus protein VP39"/>
    <property type="match status" value="1"/>
</dbReference>
<gene>
    <name evidence="4" type="ORF">ACFVKH_04110</name>
</gene>
<protein>
    <submittedName>
        <fullName evidence="4">Class I SAM-dependent methyltransferase</fullName>
    </submittedName>
</protein>
<evidence type="ECO:0000256" key="2">
    <source>
        <dbReference type="ARBA" id="ARBA00022679"/>
    </source>
</evidence>
<dbReference type="GO" id="GO:0032259">
    <property type="term" value="P:methylation"/>
    <property type="evidence" value="ECO:0007669"/>
    <property type="project" value="UniProtKB-KW"/>
</dbReference>
<dbReference type="GO" id="GO:0008168">
    <property type="term" value="F:methyltransferase activity"/>
    <property type="evidence" value="ECO:0007669"/>
    <property type="project" value="UniProtKB-KW"/>
</dbReference>
<dbReference type="EMBL" id="JBHZOL010000023">
    <property type="protein sequence ID" value="MFE4105451.1"/>
    <property type="molecule type" value="Genomic_DNA"/>
</dbReference>
<name>A0ABW6IBD0_9CYAN</name>
<dbReference type="InterPro" id="IPR051052">
    <property type="entry name" value="Diverse_substrate_MTase"/>
</dbReference>